<comment type="caution">
    <text evidence="6">The sequence shown here is derived from an EMBL/GenBank/DDBJ whole genome shotgun (WGS) entry which is preliminary data.</text>
</comment>
<keyword evidence="7" id="KW-1185">Reference proteome</keyword>
<dbReference type="EMBL" id="VTDN01000009">
    <property type="protein sequence ID" value="MEB5477536.1"/>
    <property type="molecule type" value="Genomic_DNA"/>
</dbReference>
<dbReference type="RefSeq" id="WP_325775907.1">
    <property type="nucleotide sequence ID" value="NZ_VTDN01000009.1"/>
</dbReference>
<evidence type="ECO:0000256" key="3">
    <source>
        <dbReference type="ARBA" id="ARBA00022553"/>
    </source>
</evidence>
<dbReference type="InterPro" id="IPR001227">
    <property type="entry name" value="Ac_transferase_dom_sf"/>
</dbReference>
<dbReference type="InterPro" id="IPR016035">
    <property type="entry name" value="Acyl_Trfase/lysoPLipase"/>
</dbReference>
<name>A0ABU6DUJ8_9GAMM</name>
<dbReference type="CDD" id="cd00833">
    <property type="entry name" value="PKS"/>
    <property type="match status" value="1"/>
</dbReference>
<feature type="non-terminal residue" evidence="6">
    <location>
        <position position="1"/>
    </location>
</feature>
<dbReference type="InterPro" id="IPR014031">
    <property type="entry name" value="Ketoacyl_synth_C"/>
</dbReference>
<dbReference type="InterPro" id="IPR014043">
    <property type="entry name" value="Acyl_transferase_dom"/>
</dbReference>
<keyword evidence="4" id="KW-0808">Transferase</keyword>
<dbReference type="Pfam" id="PF00698">
    <property type="entry name" value="Acyl_transf_1"/>
    <property type="match status" value="1"/>
</dbReference>
<dbReference type="SUPFAM" id="SSF53901">
    <property type="entry name" value="Thiolase-like"/>
    <property type="match status" value="1"/>
</dbReference>
<dbReference type="SMART" id="SM00827">
    <property type="entry name" value="PKS_AT"/>
    <property type="match status" value="1"/>
</dbReference>
<evidence type="ECO:0000313" key="7">
    <source>
        <dbReference type="Proteomes" id="UP001339883"/>
    </source>
</evidence>
<organism evidence="6 7">
    <name type="scientific">Acinetobacter pollinis</name>
    <dbReference type="NCBI Taxonomy" id="2605270"/>
    <lineage>
        <taxon>Bacteria</taxon>
        <taxon>Pseudomonadati</taxon>
        <taxon>Pseudomonadota</taxon>
        <taxon>Gammaproteobacteria</taxon>
        <taxon>Moraxellales</taxon>
        <taxon>Moraxellaceae</taxon>
        <taxon>Acinetobacter</taxon>
    </lineage>
</organism>
<protein>
    <submittedName>
        <fullName evidence="6">Type I polyketide synthase</fullName>
    </submittedName>
</protein>
<sequence length="712" mass="76372">LTKPVLMREVPKHRFDMDPFYDPDPAVVGKTYTKHGSFLDDVDTFDYGFFNIPVVEARAMDPQQRLLLEVACEAFYRAGYDMDSLKSQDIGVFVGQMSHDWAHMHGDSLLHDPYFGAGSAASITSNRISYLFGLSGPSMTLDTACSSSLVALDLAVNKLRKGDCSAALVGGVNLMLSHRSFIGCCAANMLSRAGRCASFDANADGYSRGEGVGAVVLKRLSDAQASGDEILAVIKGIAVNQDGRSASLTAPNGKAQQQVIQRALDDAGYQGRDLDFVECHGTGTPLGDPIEIDALQRVTKKGREKPLVIGTIKSNIGHLEGAAGIIGFIKAVESVRRRQVPGLAHFETLNPKIDLTGSKLIISSEATTLSTGKVIGGVSSFGFGGTNAHVVLESYGEVSTNSESPVSHSSNEGVSMLFTGQGTLLSGALKGLYSADSVFHDALQKYTNKLQAYGIDLLPALLESSDEHTRFLTSTNIQQPALVAMQLAMLEMWQNRGIRPATVLGHSVGEFAAAVAAGVILPDQALELAIVRGQAMMDCEPGSMAALMVARSELEPLPKGIVCAAENGPKLTIVAGAKETLIPWLQQHHAGGFIELPVSHAFHSPMMEPAKNKFRQHLSSHSLHTPTDVKFISTLTGKAEVEALTSADYWGEQIVHSVKYLTAVRALFELTEKPTIVIELGPSNTLIKMAQRIVDGKHLQWIESIDPTVHQI</sequence>
<feature type="domain" description="Ketosynthase family 3 (KS3)" evidence="5">
    <location>
        <begin position="1"/>
        <end position="394"/>
    </location>
</feature>
<accession>A0ABU6DUJ8</accession>
<dbReference type="PANTHER" id="PTHR43775:SF37">
    <property type="entry name" value="SI:DKEY-61P9.11"/>
    <property type="match status" value="1"/>
</dbReference>
<dbReference type="SUPFAM" id="SSF52151">
    <property type="entry name" value="FabD/lysophospholipase-like"/>
    <property type="match status" value="1"/>
</dbReference>
<keyword evidence="2" id="KW-0596">Phosphopantetheine</keyword>
<dbReference type="InterPro" id="IPR050091">
    <property type="entry name" value="PKS_NRPS_Biosynth_Enz"/>
</dbReference>
<dbReference type="Proteomes" id="UP001339883">
    <property type="component" value="Unassembled WGS sequence"/>
</dbReference>
<dbReference type="InterPro" id="IPR016039">
    <property type="entry name" value="Thiolase-like"/>
</dbReference>
<dbReference type="InterPro" id="IPR020841">
    <property type="entry name" value="PKS_Beta-ketoAc_synthase_dom"/>
</dbReference>
<keyword evidence="3" id="KW-0597">Phosphoprotein</keyword>
<gene>
    <name evidence="6" type="ORF">I2F25_10830</name>
</gene>
<evidence type="ECO:0000256" key="2">
    <source>
        <dbReference type="ARBA" id="ARBA00022450"/>
    </source>
</evidence>
<evidence type="ECO:0000256" key="1">
    <source>
        <dbReference type="ARBA" id="ARBA00005194"/>
    </source>
</evidence>
<proteinExistence type="predicted"/>
<dbReference type="PROSITE" id="PS00606">
    <property type="entry name" value="KS3_1"/>
    <property type="match status" value="1"/>
</dbReference>
<dbReference type="Pfam" id="PF02801">
    <property type="entry name" value="Ketoacyl-synt_C"/>
    <property type="match status" value="1"/>
</dbReference>
<dbReference type="Pfam" id="PF00109">
    <property type="entry name" value="ketoacyl-synt"/>
    <property type="match status" value="1"/>
</dbReference>
<comment type="pathway">
    <text evidence="1">Lipid metabolism; fatty acid biosynthesis.</text>
</comment>
<dbReference type="InterPro" id="IPR014030">
    <property type="entry name" value="Ketoacyl_synth_N"/>
</dbReference>
<dbReference type="InterPro" id="IPR018201">
    <property type="entry name" value="Ketoacyl_synth_AS"/>
</dbReference>
<evidence type="ECO:0000256" key="4">
    <source>
        <dbReference type="ARBA" id="ARBA00022679"/>
    </source>
</evidence>
<dbReference type="PANTHER" id="PTHR43775">
    <property type="entry name" value="FATTY ACID SYNTHASE"/>
    <property type="match status" value="1"/>
</dbReference>
<dbReference type="Gene3D" id="3.40.47.10">
    <property type="match status" value="1"/>
</dbReference>
<evidence type="ECO:0000313" key="6">
    <source>
        <dbReference type="EMBL" id="MEB5477536.1"/>
    </source>
</evidence>
<evidence type="ECO:0000259" key="5">
    <source>
        <dbReference type="PROSITE" id="PS52004"/>
    </source>
</evidence>
<dbReference type="Pfam" id="PF16197">
    <property type="entry name" value="KAsynt_C_assoc"/>
    <property type="match status" value="1"/>
</dbReference>
<dbReference type="InterPro" id="IPR032821">
    <property type="entry name" value="PKS_assoc"/>
</dbReference>
<dbReference type="Gene3D" id="3.40.366.10">
    <property type="entry name" value="Malonyl-Coenzyme A Acyl Carrier Protein, domain 2"/>
    <property type="match status" value="1"/>
</dbReference>
<dbReference type="PROSITE" id="PS52004">
    <property type="entry name" value="KS3_2"/>
    <property type="match status" value="1"/>
</dbReference>
<dbReference type="SMART" id="SM00825">
    <property type="entry name" value="PKS_KS"/>
    <property type="match status" value="1"/>
</dbReference>
<reference evidence="6 7" key="1">
    <citation type="submission" date="2019-08" db="EMBL/GenBank/DDBJ databases">
        <title>Five species of Acinetobacter isolated from floral nectar and animal pollinators.</title>
        <authorList>
            <person name="Hendry T.A."/>
        </authorList>
    </citation>
    <scope>NUCLEOTIDE SEQUENCE [LARGE SCALE GENOMIC DNA]</scope>
    <source>
        <strain evidence="6 7">MD18.27</strain>
    </source>
</reference>